<keyword evidence="2" id="KW-1185">Reference proteome</keyword>
<accession>A0A6P1M3R8</accession>
<organism evidence="1 2">
    <name type="scientific">Tichowtungia aerotolerans</name>
    <dbReference type="NCBI Taxonomy" id="2697043"/>
    <lineage>
        <taxon>Bacteria</taxon>
        <taxon>Pseudomonadati</taxon>
        <taxon>Kiritimatiellota</taxon>
        <taxon>Tichowtungiia</taxon>
        <taxon>Tichowtungiales</taxon>
        <taxon>Tichowtungiaceae</taxon>
        <taxon>Tichowtungia</taxon>
    </lineage>
</organism>
<gene>
    <name evidence="1" type="ORF">GT409_07230</name>
</gene>
<dbReference type="Pfam" id="PF07610">
    <property type="entry name" value="DUF1573"/>
    <property type="match status" value="1"/>
</dbReference>
<proteinExistence type="predicted"/>
<evidence type="ECO:0000313" key="1">
    <source>
        <dbReference type="EMBL" id="QHI69250.1"/>
    </source>
</evidence>
<dbReference type="PANTHER" id="PTHR37833">
    <property type="entry name" value="LIPOPROTEIN-RELATED"/>
    <property type="match status" value="1"/>
</dbReference>
<dbReference type="Proteomes" id="UP000464954">
    <property type="component" value="Chromosome"/>
</dbReference>
<dbReference type="EMBL" id="CP047593">
    <property type="protein sequence ID" value="QHI69250.1"/>
    <property type="molecule type" value="Genomic_DNA"/>
</dbReference>
<sequence>MGFKIRYSILVVLLFAVFPNIGKAVDGYRLVCDKPVFDFGTVGQSAVITNVFTIRNEGDLTFPVKYVRTSCGCTKGQVDKRMIGPGETARVSVVYTAARRKGPQKKNIWIMAMNSPEPALVLTITGLVKVP</sequence>
<protein>
    <submittedName>
        <fullName evidence="1">DUF1573 domain-containing protein</fullName>
    </submittedName>
</protein>
<dbReference type="RefSeq" id="WP_160628402.1">
    <property type="nucleotide sequence ID" value="NZ_CP047593.1"/>
</dbReference>
<dbReference type="Gene3D" id="2.60.40.10">
    <property type="entry name" value="Immunoglobulins"/>
    <property type="match status" value="1"/>
</dbReference>
<dbReference type="InterPro" id="IPR013783">
    <property type="entry name" value="Ig-like_fold"/>
</dbReference>
<evidence type="ECO:0000313" key="2">
    <source>
        <dbReference type="Proteomes" id="UP000464954"/>
    </source>
</evidence>
<name>A0A6P1M3R8_9BACT</name>
<dbReference type="AlphaFoldDB" id="A0A6P1M3R8"/>
<dbReference type="PANTHER" id="PTHR37833:SF1">
    <property type="entry name" value="SIGNAL PEPTIDE PROTEIN"/>
    <property type="match status" value="1"/>
</dbReference>
<dbReference type="KEGG" id="taer:GT409_07230"/>
<dbReference type="InterPro" id="IPR011467">
    <property type="entry name" value="DUF1573"/>
</dbReference>
<reference evidence="1 2" key="1">
    <citation type="submission" date="2020-01" db="EMBL/GenBank/DDBJ databases">
        <title>Ponticoccus aerotolerans gen. nov., sp. nov., an anaerobic bacterium and proposal of Ponticoccusceae fam. nov., Ponticoccusles ord. nov. and Ponticoccuse classis nov. in the phylum Kiritimatiellaeota.</title>
        <authorList>
            <person name="Zhou L.Y."/>
            <person name="Du Z.J."/>
        </authorList>
    </citation>
    <scope>NUCLEOTIDE SEQUENCE [LARGE SCALE GENOMIC DNA]</scope>
    <source>
        <strain evidence="1 2">S-5007</strain>
    </source>
</reference>